<dbReference type="InterPro" id="IPR053123">
    <property type="entry name" value="CPG4-like"/>
</dbReference>
<protein>
    <submittedName>
        <fullName evidence="4">CPG4 domain-containing protein</fullName>
    </submittedName>
</protein>
<reference evidence="4" key="1">
    <citation type="submission" date="2016-11" db="UniProtKB">
        <authorList>
            <consortium name="WormBaseParasite"/>
        </authorList>
    </citation>
    <scope>IDENTIFICATION</scope>
</reference>
<feature type="chain" id="PRO_5009311317" evidence="1">
    <location>
        <begin position="19"/>
        <end position="183"/>
    </location>
</feature>
<dbReference type="PANTHER" id="PTHR37442:SF2">
    <property type="entry name" value="CHONDROITIN PROTEOGLYCAN 4"/>
    <property type="match status" value="1"/>
</dbReference>
<feature type="signal peptide" evidence="1">
    <location>
        <begin position="1"/>
        <end position="18"/>
    </location>
</feature>
<dbReference type="WBParaSite" id="Hba_18060">
    <property type="protein sequence ID" value="Hba_18060"/>
    <property type="gene ID" value="Hba_18060"/>
</dbReference>
<name>A0A1I7XK19_HETBA</name>
<dbReference type="AlphaFoldDB" id="A0A1I7XK19"/>
<organism evidence="3 4">
    <name type="scientific">Heterorhabditis bacteriophora</name>
    <name type="common">Entomopathogenic nematode worm</name>
    <dbReference type="NCBI Taxonomy" id="37862"/>
    <lineage>
        <taxon>Eukaryota</taxon>
        <taxon>Metazoa</taxon>
        <taxon>Ecdysozoa</taxon>
        <taxon>Nematoda</taxon>
        <taxon>Chromadorea</taxon>
        <taxon>Rhabditida</taxon>
        <taxon>Rhabditina</taxon>
        <taxon>Rhabditomorpha</taxon>
        <taxon>Strongyloidea</taxon>
        <taxon>Heterorhabditidae</taxon>
        <taxon>Heterorhabditis</taxon>
    </lineage>
</organism>
<dbReference type="PANTHER" id="PTHR37442">
    <property type="entry name" value="F18A1.7 PROTEIN-RELATED"/>
    <property type="match status" value="1"/>
</dbReference>
<evidence type="ECO:0000256" key="1">
    <source>
        <dbReference type="SAM" id="SignalP"/>
    </source>
</evidence>
<keyword evidence="1" id="KW-0732">Signal</keyword>
<dbReference type="Pfam" id="PF15481">
    <property type="entry name" value="CPG4"/>
    <property type="match status" value="1"/>
</dbReference>
<evidence type="ECO:0000313" key="3">
    <source>
        <dbReference type="Proteomes" id="UP000095283"/>
    </source>
</evidence>
<proteinExistence type="predicted"/>
<dbReference type="InterPro" id="IPR029153">
    <property type="entry name" value="CPG4"/>
</dbReference>
<feature type="domain" description="Chondroitin proteoglycan 4" evidence="2">
    <location>
        <begin position="45"/>
        <end position="139"/>
    </location>
</feature>
<sequence>MLTVIVLYLIAITSPAENEPNDLLGIEEQSLLSLSNLGDVFKRSSCVLACSGELVHRVHNIIALNATAERFIKLCASYKDARTCVYSGSVCSDNETWWFAIFTSGLEYACSEEIESFLIFMPCVEQFVMQDITRCDDKCGQRKYISDIFSTENMRKLVVQDTSPVSLLSQSGPLCGLVNYEII</sequence>
<evidence type="ECO:0000313" key="4">
    <source>
        <dbReference type="WBParaSite" id="Hba_18060"/>
    </source>
</evidence>
<dbReference type="Proteomes" id="UP000095283">
    <property type="component" value="Unplaced"/>
</dbReference>
<evidence type="ECO:0000259" key="2">
    <source>
        <dbReference type="Pfam" id="PF15481"/>
    </source>
</evidence>
<accession>A0A1I7XK19</accession>
<keyword evidence="3" id="KW-1185">Reference proteome</keyword>